<reference evidence="1 2" key="1">
    <citation type="submission" date="2021-03" db="EMBL/GenBank/DDBJ databases">
        <title>Sequencing the genomes of 1000 actinobacteria strains.</title>
        <authorList>
            <person name="Klenk H.-P."/>
        </authorList>
    </citation>
    <scope>NUCLEOTIDE SEQUENCE [LARGE SCALE GENOMIC DNA]</scope>
    <source>
        <strain evidence="1 2">DSM 45510</strain>
    </source>
</reference>
<organism evidence="1 2">
    <name type="scientific">Amycolatopsis magusensis</name>
    <dbReference type="NCBI Taxonomy" id="882444"/>
    <lineage>
        <taxon>Bacteria</taxon>
        <taxon>Bacillati</taxon>
        <taxon>Actinomycetota</taxon>
        <taxon>Actinomycetes</taxon>
        <taxon>Pseudonocardiales</taxon>
        <taxon>Pseudonocardiaceae</taxon>
        <taxon>Amycolatopsis</taxon>
    </lineage>
</organism>
<dbReference type="EMBL" id="JAGGMS010000001">
    <property type="protein sequence ID" value="MBP2186094.1"/>
    <property type="molecule type" value="Genomic_DNA"/>
</dbReference>
<comment type="caution">
    <text evidence="1">The sequence shown here is derived from an EMBL/GenBank/DDBJ whole genome shotgun (WGS) entry which is preliminary data.</text>
</comment>
<keyword evidence="2" id="KW-1185">Reference proteome</keyword>
<evidence type="ECO:0008006" key="3">
    <source>
        <dbReference type="Google" id="ProtNLM"/>
    </source>
</evidence>
<evidence type="ECO:0000313" key="1">
    <source>
        <dbReference type="EMBL" id="MBP2186094.1"/>
    </source>
</evidence>
<accession>A0ABS4Q337</accession>
<name>A0ABS4Q337_9PSEU</name>
<gene>
    <name evidence="1" type="ORF">JOM49_007620</name>
</gene>
<evidence type="ECO:0000313" key="2">
    <source>
        <dbReference type="Proteomes" id="UP000741013"/>
    </source>
</evidence>
<dbReference type="RefSeq" id="WP_209668949.1">
    <property type="nucleotide sequence ID" value="NZ_JAGGMS010000001.1"/>
</dbReference>
<dbReference type="Gene3D" id="1.10.620.20">
    <property type="entry name" value="Ribonucleotide Reductase, subunit A"/>
    <property type="match status" value="1"/>
</dbReference>
<dbReference type="Proteomes" id="UP000741013">
    <property type="component" value="Unassembled WGS sequence"/>
</dbReference>
<protein>
    <recommendedName>
        <fullName evidence="3">Ferritin-like domain-containing protein</fullName>
    </recommendedName>
</protein>
<dbReference type="SUPFAM" id="SSF47240">
    <property type="entry name" value="Ferritin-like"/>
    <property type="match status" value="1"/>
</dbReference>
<sequence>MSVFTGWVEHFEAEAGRRAERGDPQWTRGAALPAAVVKSVQRFQVGEAGDGANLISKAGAAGDEAYTAAVRLFVDEERNHARLLEHLLTAANARTIGGHWTDAVFVRLRRALGLRLELMVLMIAEVIALRYYRALRDGTSDPLTTEVAGRILADEERHVPFHLRRLGAAFAPLSPVARRAVHAVWWVLLLGAVVVVAHDHGPALRELGLTRRRFIFDVLRTWMSTSELPDPVPVTSGPPA</sequence>
<dbReference type="InterPro" id="IPR009078">
    <property type="entry name" value="Ferritin-like_SF"/>
</dbReference>
<proteinExistence type="predicted"/>
<dbReference type="CDD" id="cd00657">
    <property type="entry name" value="Ferritin_like"/>
    <property type="match status" value="1"/>
</dbReference>
<dbReference type="InterPro" id="IPR012348">
    <property type="entry name" value="RNR-like"/>
</dbReference>